<dbReference type="GO" id="GO:0003677">
    <property type="term" value="F:DNA binding"/>
    <property type="evidence" value="ECO:0007669"/>
    <property type="project" value="UniProtKB-KW"/>
</dbReference>
<keyword evidence="8" id="KW-0539">Nucleus</keyword>
<feature type="compositionally biased region" description="Pro residues" evidence="10">
    <location>
        <begin position="790"/>
        <end position="802"/>
    </location>
</feature>
<feature type="binding site" description="axial binding residue" evidence="9">
    <location>
        <position position="514"/>
    </location>
    <ligand>
        <name>heme</name>
        <dbReference type="ChEBI" id="CHEBI:30413"/>
    </ligand>
    <ligandPart>
        <name>Fe</name>
        <dbReference type="ChEBI" id="CHEBI:18248"/>
    </ligandPart>
</feature>
<dbReference type="EMBL" id="KN846987">
    <property type="protein sequence ID" value="KIW93404.1"/>
    <property type="molecule type" value="Genomic_DNA"/>
</dbReference>
<feature type="region of interest" description="Disordered" evidence="10">
    <location>
        <begin position="662"/>
        <end position="692"/>
    </location>
</feature>
<name>A0A0D2I9E6_CLAB1</name>
<dbReference type="GO" id="GO:0016705">
    <property type="term" value="F:oxidoreductase activity, acting on paired donors, with incorporation or reduction of molecular oxygen"/>
    <property type="evidence" value="ECO:0007669"/>
    <property type="project" value="InterPro"/>
</dbReference>
<evidence type="ECO:0000313" key="14">
    <source>
        <dbReference type="Proteomes" id="UP000053789"/>
    </source>
</evidence>
<dbReference type="InterPro" id="IPR017972">
    <property type="entry name" value="Cyt_P450_CS"/>
</dbReference>
<keyword evidence="11" id="KW-0812">Transmembrane</keyword>
<dbReference type="GO" id="GO:0006351">
    <property type="term" value="P:DNA-templated transcription"/>
    <property type="evidence" value="ECO:0007669"/>
    <property type="project" value="InterPro"/>
</dbReference>
<dbReference type="PANTHER" id="PTHR24305">
    <property type="entry name" value="CYTOCHROME P450"/>
    <property type="match status" value="1"/>
</dbReference>
<dbReference type="PRINTS" id="PR00463">
    <property type="entry name" value="EP450I"/>
</dbReference>
<keyword evidence="7" id="KW-0804">Transcription</keyword>
<comment type="cofactor">
    <cofactor evidence="1 9">
        <name>heme</name>
        <dbReference type="ChEBI" id="CHEBI:30413"/>
    </cofactor>
</comment>
<dbReference type="InterPro" id="IPR001138">
    <property type="entry name" value="Zn2Cys6_DnaBD"/>
</dbReference>
<evidence type="ECO:0000256" key="11">
    <source>
        <dbReference type="SAM" id="Phobius"/>
    </source>
</evidence>
<dbReference type="VEuPathDB" id="FungiDB:Z519_06009"/>
<dbReference type="PRINTS" id="PR00385">
    <property type="entry name" value="P450"/>
</dbReference>
<proteinExistence type="predicted"/>
<dbReference type="Gene3D" id="1.10.630.10">
    <property type="entry name" value="Cytochrome P450"/>
    <property type="match status" value="1"/>
</dbReference>
<dbReference type="InterPro" id="IPR036396">
    <property type="entry name" value="Cyt_P450_sf"/>
</dbReference>
<dbReference type="GO" id="GO:0005506">
    <property type="term" value="F:iron ion binding"/>
    <property type="evidence" value="ECO:0007669"/>
    <property type="project" value="InterPro"/>
</dbReference>
<dbReference type="CDD" id="cd12148">
    <property type="entry name" value="fungal_TF_MHR"/>
    <property type="match status" value="1"/>
</dbReference>
<gene>
    <name evidence="13" type="ORF">Z519_06009</name>
</gene>
<evidence type="ECO:0000256" key="9">
    <source>
        <dbReference type="PIRSR" id="PIRSR602401-1"/>
    </source>
</evidence>
<dbReference type="GeneID" id="27698937"/>
<evidence type="ECO:0000256" key="8">
    <source>
        <dbReference type="ARBA" id="ARBA00023242"/>
    </source>
</evidence>
<keyword evidence="11" id="KW-0472">Membrane</keyword>
<evidence type="ECO:0000256" key="3">
    <source>
        <dbReference type="ARBA" id="ARBA00023002"/>
    </source>
</evidence>
<evidence type="ECO:0000256" key="5">
    <source>
        <dbReference type="ARBA" id="ARBA00023015"/>
    </source>
</evidence>
<keyword evidence="2 9" id="KW-0479">Metal-binding</keyword>
<feature type="compositionally biased region" description="Polar residues" evidence="10">
    <location>
        <begin position="853"/>
        <end position="866"/>
    </location>
</feature>
<dbReference type="InterPro" id="IPR050121">
    <property type="entry name" value="Cytochrome_P450_monoxygenase"/>
</dbReference>
<dbReference type="SUPFAM" id="SSF57701">
    <property type="entry name" value="Zn2/Cys6 DNA-binding domain"/>
    <property type="match status" value="1"/>
</dbReference>
<evidence type="ECO:0000259" key="12">
    <source>
        <dbReference type="PROSITE" id="PS50048"/>
    </source>
</evidence>
<evidence type="ECO:0000256" key="6">
    <source>
        <dbReference type="ARBA" id="ARBA00023125"/>
    </source>
</evidence>
<accession>A0A0D2I9E6</accession>
<organism evidence="13 14">
    <name type="scientific">Cladophialophora bantiana (strain ATCC 10958 / CBS 173.52 / CDC B-1940 / NIH 8579)</name>
    <name type="common">Xylohypha bantiana</name>
    <dbReference type="NCBI Taxonomy" id="1442370"/>
    <lineage>
        <taxon>Eukaryota</taxon>
        <taxon>Fungi</taxon>
        <taxon>Dikarya</taxon>
        <taxon>Ascomycota</taxon>
        <taxon>Pezizomycotina</taxon>
        <taxon>Eurotiomycetes</taxon>
        <taxon>Chaetothyriomycetidae</taxon>
        <taxon>Chaetothyriales</taxon>
        <taxon>Herpotrichiellaceae</taxon>
        <taxon>Cladophialophora</taxon>
    </lineage>
</organism>
<keyword evidence="6" id="KW-0238">DNA-binding</keyword>
<dbReference type="PROSITE" id="PS00086">
    <property type="entry name" value="CYTOCHROME_P450"/>
    <property type="match status" value="1"/>
</dbReference>
<dbReference type="GO" id="GO:0044550">
    <property type="term" value="P:secondary metabolite biosynthetic process"/>
    <property type="evidence" value="ECO:0007669"/>
    <property type="project" value="UniProtKB-ARBA"/>
</dbReference>
<dbReference type="PANTHER" id="PTHR24305:SF235">
    <property type="entry name" value="CYTOCHROME P450 MONOOXYGENASE APDB-RELATED"/>
    <property type="match status" value="1"/>
</dbReference>
<dbReference type="PROSITE" id="PS50048">
    <property type="entry name" value="ZN2_CY6_FUNGAL_2"/>
    <property type="match status" value="1"/>
</dbReference>
<evidence type="ECO:0000256" key="10">
    <source>
        <dbReference type="SAM" id="MobiDB-lite"/>
    </source>
</evidence>
<keyword evidence="9" id="KW-0349">Heme</keyword>
<evidence type="ECO:0000256" key="2">
    <source>
        <dbReference type="ARBA" id="ARBA00022723"/>
    </source>
</evidence>
<dbReference type="HOGENOM" id="CLU_266469_0_0_1"/>
<sequence length="1319" mass="149136">MSFFLDVIVNRNATHSEASGRTGQLPSSLIASLLANADWKFLGVLFVVVYVVQAIYYCWFHQLCQVPGPFLARFSQAWRNIRYFKGTWLRDVTELHEKYGNVVRIAPNEVSFVDRDALRALYGHGKVSQKTNWYHSWYAFPCIFQNIFTYQHLQQHSKLINRLLYCRYVPNMQISFFAATDIKLHRHLRSRVTAAYSMSSMLSMESLIQDVANQGWAKFRELVARGQPIELDKWVSYFTFDVVGTLALGGPLGMIQQEKDVDGIIGSIHDGFWLMANMGNMPLQMFWFNNPVAQWLVKKVGGKRLNAFSVFLDWLEIRVDSRMKNGLGGQRRDLLQHFIEAKDQSGNPVKKGDVMIEGVNILGAGADTTTVAILAVLGAVLQNPSHKQRLMAEIDQAYKDLGLTDKEEISFKDCENLPFLSAVVKESMRLHPSITYQLPRMLPAEGLQVGKYHFNQNVICGISAASMNRSVDIFGPNASRWVPERWIAESEADKGRIGGMNRDLTTFGMGSRSCIGRNLALIEVHKYIAQFFRHFDAEIVNKDHPWVTKSQSNVSVATLARPYLLAYANTGASRDVLKRHLRTCKDKPKELLDDLETALPSKGTVPTACDRCYGQKRACSRGMPCCNCRSKNEPCVYSRGLARKAAGTNASENPAAAGLEAPFEGNRHFSPSPRCSVSEANDDSSSDMEADEPTELYQPNLFLSPNLHYPHHNITRPTFHTIHDSTTTWPWGDKYQKHLITFQFLANFTSTTGLANSFDCCSVEERLELLKSYDKPNSQIHGVVREASPPAKPRPTNQPPPTNSLAFQRNHIWGYVLDQQTPPASEEPMLPMADIQVQYTQDWMMLKPPTKSPAENINKPGSSGRSTRAGGEIDSEQAAFEIQLLTSTGLRIVSRIKEVVMVKPRNSIVNLNWASHVEDACLEFFSSTNISRFLNLFWAGWYPNWPVIHKPTFTLPTTMDILIAAMVVIGACLSPDQSEVDHARVWFNAIEEIVFTDAAFYTNISGDEPRNRDPSGPRDRKMTQVLQAAYAVCLYQNWEGNDLAKKRIRRYRYSIVVALARDMDIASSKHPYLDFSDPEGFDWHSFISREERIRTLIYVFLLDSGFVMFNNLPPRMAAAEMRLNLACPEGCFQADSAGDCFLRLRQWYSSANTTATMSLSAALETLCQKELDDRVCKWFSTVGILNMFTMASALHSLLFQQTQTSFGYEPQLTPIRNALSNWIRIWHMMSPTALALSGNSSSVYDLWKRTGFMRHAAEFHLLAKIIVKHVEMCQRDRATAQSNSFMLTSAAQPFGFEKYDETSMQQVNDLIVSFNSFNI</sequence>
<reference evidence="13" key="1">
    <citation type="submission" date="2015-01" db="EMBL/GenBank/DDBJ databases">
        <title>The Genome Sequence of Cladophialophora bantiana CBS 173.52.</title>
        <authorList>
            <consortium name="The Broad Institute Genomics Platform"/>
            <person name="Cuomo C."/>
            <person name="de Hoog S."/>
            <person name="Gorbushina A."/>
            <person name="Stielow B."/>
            <person name="Teixiera M."/>
            <person name="Abouelleil A."/>
            <person name="Chapman S.B."/>
            <person name="Priest M."/>
            <person name="Young S.K."/>
            <person name="Wortman J."/>
            <person name="Nusbaum C."/>
            <person name="Birren B."/>
        </authorList>
    </citation>
    <scope>NUCLEOTIDE SEQUENCE [LARGE SCALE GENOMIC DNA]</scope>
    <source>
        <strain evidence="13">CBS 173.52</strain>
    </source>
</reference>
<dbReference type="InterPro" id="IPR007219">
    <property type="entry name" value="XnlR_reg_dom"/>
</dbReference>
<keyword evidence="11" id="KW-1133">Transmembrane helix</keyword>
<keyword evidence="4 9" id="KW-0408">Iron</keyword>
<evidence type="ECO:0000256" key="4">
    <source>
        <dbReference type="ARBA" id="ARBA00023004"/>
    </source>
</evidence>
<evidence type="ECO:0000256" key="7">
    <source>
        <dbReference type="ARBA" id="ARBA00023163"/>
    </source>
</evidence>
<keyword evidence="3" id="KW-0560">Oxidoreductase</keyword>
<protein>
    <recommendedName>
        <fullName evidence="12">Zn(2)-C6 fungal-type domain-containing protein</fullName>
    </recommendedName>
</protein>
<dbReference type="InterPro" id="IPR002401">
    <property type="entry name" value="Cyt_P450_E_grp-I"/>
</dbReference>
<feature type="region of interest" description="Disordered" evidence="10">
    <location>
        <begin position="850"/>
        <end position="872"/>
    </location>
</feature>
<dbReference type="Pfam" id="PF04082">
    <property type="entry name" value="Fungal_trans"/>
    <property type="match status" value="1"/>
</dbReference>
<feature type="domain" description="Zn(2)-C6 fungal-type" evidence="12">
    <location>
        <begin position="608"/>
        <end position="637"/>
    </location>
</feature>
<dbReference type="GO" id="GO:0020037">
    <property type="term" value="F:heme binding"/>
    <property type="evidence" value="ECO:0007669"/>
    <property type="project" value="InterPro"/>
</dbReference>
<dbReference type="OrthoDB" id="654211at2759"/>
<dbReference type="Pfam" id="PF00067">
    <property type="entry name" value="p450"/>
    <property type="match status" value="1"/>
</dbReference>
<dbReference type="GO" id="GO:0004497">
    <property type="term" value="F:monooxygenase activity"/>
    <property type="evidence" value="ECO:0007669"/>
    <property type="project" value="InterPro"/>
</dbReference>
<dbReference type="InterPro" id="IPR036864">
    <property type="entry name" value="Zn2-C6_fun-type_DNA-bd_sf"/>
</dbReference>
<feature type="compositionally biased region" description="Acidic residues" evidence="10">
    <location>
        <begin position="680"/>
        <end position="692"/>
    </location>
</feature>
<dbReference type="RefSeq" id="XP_016620073.1">
    <property type="nucleotide sequence ID" value="XM_016763749.1"/>
</dbReference>
<dbReference type="SUPFAM" id="SSF48264">
    <property type="entry name" value="Cytochrome P450"/>
    <property type="match status" value="1"/>
</dbReference>
<dbReference type="Proteomes" id="UP000053789">
    <property type="component" value="Unassembled WGS sequence"/>
</dbReference>
<feature type="region of interest" description="Disordered" evidence="10">
    <location>
        <begin position="780"/>
        <end position="803"/>
    </location>
</feature>
<dbReference type="GO" id="GO:0000981">
    <property type="term" value="F:DNA-binding transcription factor activity, RNA polymerase II-specific"/>
    <property type="evidence" value="ECO:0007669"/>
    <property type="project" value="InterPro"/>
</dbReference>
<keyword evidence="14" id="KW-1185">Reference proteome</keyword>
<dbReference type="InterPro" id="IPR001128">
    <property type="entry name" value="Cyt_P450"/>
</dbReference>
<feature type="transmembrane region" description="Helical" evidence="11">
    <location>
        <begin position="41"/>
        <end position="60"/>
    </location>
</feature>
<evidence type="ECO:0000256" key="1">
    <source>
        <dbReference type="ARBA" id="ARBA00001971"/>
    </source>
</evidence>
<evidence type="ECO:0000313" key="13">
    <source>
        <dbReference type="EMBL" id="KIW93404.1"/>
    </source>
</evidence>
<keyword evidence="5" id="KW-0805">Transcription regulation</keyword>
<dbReference type="CDD" id="cd00067">
    <property type="entry name" value="GAL4"/>
    <property type="match status" value="1"/>
</dbReference>
<dbReference type="GO" id="GO:0008270">
    <property type="term" value="F:zinc ion binding"/>
    <property type="evidence" value="ECO:0007669"/>
    <property type="project" value="InterPro"/>
</dbReference>